<sequence>MALRATARTVLPFNRMEKLSSTQDNITAGFTIFYSRHSCYLMTSSSWAVNVGNCAVAGHLLSRLSQRTEPLWWSAIATLPVSGKRVVRSWIARRIRIAFTESLKNRGYSADGSRIKADNEPPLSGTVQIFAYQPALITMKTPELKEKVDRSVQLFIEKVNTQSGRPTQWKGYGQNVHRTRHPQADNYKGNFGNGSRTFKFRDSS</sequence>
<protein>
    <submittedName>
        <fullName evidence="1">Uncharacterized protein</fullName>
    </submittedName>
</protein>
<name>A0A383V1U4_BLUHO</name>
<accession>A0A383V1U4</accession>
<proteinExistence type="predicted"/>
<dbReference type="EMBL" id="UNSH01000081">
    <property type="protein sequence ID" value="SZF05512.1"/>
    <property type="molecule type" value="Genomic_DNA"/>
</dbReference>
<evidence type="ECO:0000313" key="2">
    <source>
        <dbReference type="Proteomes" id="UP000275772"/>
    </source>
</evidence>
<dbReference type="AlphaFoldDB" id="A0A383V1U4"/>
<evidence type="ECO:0000313" key="1">
    <source>
        <dbReference type="EMBL" id="SZF05512.1"/>
    </source>
</evidence>
<dbReference type="VEuPathDB" id="FungiDB:BLGHR1_16315"/>
<dbReference type="Proteomes" id="UP000275772">
    <property type="component" value="Unassembled WGS sequence"/>
</dbReference>
<reference evidence="1 2" key="1">
    <citation type="submission" date="2017-11" db="EMBL/GenBank/DDBJ databases">
        <authorList>
            <person name="Kracher B."/>
        </authorList>
    </citation>
    <scope>NUCLEOTIDE SEQUENCE [LARGE SCALE GENOMIC DNA]</scope>
    <source>
        <strain evidence="1 2">RACE1</strain>
    </source>
</reference>
<gene>
    <name evidence="1" type="ORF">BLGHR1_16315</name>
</gene>
<organism evidence="1 2">
    <name type="scientific">Blumeria hordei</name>
    <name type="common">Barley powdery mildew</name>
    <name type="synonym">Blumeria graminis f. sp. hordei</name>
    <dbReference type="NCBI Taxonomy" id="2867405"/>
    <lineage>
        <taxon>Eukaryota</taxon>
        <taxon>Fungi</taxon>
        <taxon>Dikarya</taxon>
        <taxon>Ascomycota</taxon>
        <taxon>Pezizomycotina</taxon>
        <taxon>Leotiomycetes</taxon>
        <taxon>Erysiphales</taxon>
        <taxon>Erysiphaceae</taxon>
        <taxon>Blumeria</taxon>
    </lineage>
</organism>